<evidence type="ECO:0000259" key="3">
    <source>
        <dbReference type="Pfam" id="PF01035"/>
    </source>
</evidence>
<name>A0ABU9W866_9MICO</name>
<evidence type="ECO:0000256" key="2">
    <source>
        <dbReference type="SAM" id="MobiDB-lite"/>
    </source>
</evidence>
<dbReference type="InterPro" id="IPR036388">
    <property type="entry name" value="WH-like_DNA-bd_sf"/>
</dbReference>
<dbReference type="EMBL" id="JBCLVG010000003">
    <property type="protein sequence ID" value="MEN1948198.1"/>
    <property type="molecule type" value="Genomic_DNA"/>
</dbReference>
<feature type="region of interest" description="Disordered" evidence="2">
    <location>
        <begin position="1"/>
        <end position="24"/>
    </location>
</feature>
<organism evidence="4 5">
    <name type="scientific">Leifsonia stereocauli</name>
    <dbReference type="NCBI Taxonomy" id="3134136"/>
    <lineage>
        <taxon>Bacteria</taxon>
        <taxon>Bacillati</taxon>
        <taxon>Actinomycetota</taxon>
        <taxon>Actinomycetes</taxon>
        <taxon>Micrococcales</taxon>
        <taxon>Microbacteriaceae</taxon>
        <taxon>Leifsonia</taxon>
    </lineage>
</organism>
<evidence type="ECO:0000313" key="5">
    <source>
        <dbReference type="Proteomes" id="UP001425155"/>
    </source>
</evidence>
<dbReference type="CDD" id="cd06445">
    <property type="entry name" value="ATase"/>
    <property type="match status" value="1"/>
</dbReference>
<gene>
    <name evidence="4" type="ORF">WJX64_16695</name>
</gene>
<protein>
    <submittedName>
        <fullName evidence="4">MGMT family protein</fullName>
    </submittedName>
</protein>
<dbReference type="Gene3D" id="1.10.10.10">
    <property type="entry name" value="Winged helix-like DNA-binding domain superfamily/Winged helix DNA-binding domain"/>
    <property type="match status" value="1"/>
</dbReference>
<accession>A0ABU9W866</accession>
<dbReference type="Pfam" id="PF01035">
    <property type="entry name" value="DNA_binding_1"/>
    <property type="match status" value="1"/>
</dbReference>
<dbReference type="PANTHER" id="PTHR42942:SF1">
    <property type="entry name" value="ALKYLTRANSFERASE-LIKE PROTEIN 1"/>
    <property type="match status" value="1"/>
</dbReference>
<comment type="caution">
    <text evidence="4">The sequence shown here is derived from an EMBL/GenBank/DDBJ whole genome shotgun (WGS) entry which is preliminary data.</text>
</comment>
<dbReference type="InterPro" id="IPR052520">
    <property type="entry name" value="ATL_DNA_repair"/>
</dbReference>
<dbReference type="RefSeq" id="WP_342116296.1">
    <property type="nucleotide sequence ID" value="NZ_JBCAUN010000003.1"/>
</dbReference>
<dbReference type="PANTHER" id="PTHR42942">
    <property type="entry name" value="6-O-METHYLGUANINE DNA METHYLTRANSFERASE"/>
    <property type="match status" value="1"/>
</dbReference>
<keyword evidence="1" id="KW-0227">DNA damage</keyword>
<dbReference type="Proteomes" id="UP001425155">
    <property type="component" value="Unassembled WGS sequence"/>
</dbReference>
<keyword evidence="5" id="KW-1185">Reference proteome</keyword>
<evidence type="ECO:0000313" key="4">
    <source>
        <dbReference type="EMBL" id="MEN1948198.1"/>
    </source>
</evidence>
<proteinExistence type="predicted"/>
<evidence type="ECO:0000256" key="1">
    <source>
        <dbReference type="ARBA" id="ARBA00022763"/>
    </source>
</evidence>
<feature type="domain" description="Methylated-DNA-[protein]-cysteine S-methyltransferase DNA binding" evidence="3">
    <location>
        <begin position="32"/>
        <end position="88"/>
    </location>
</feature>
<dbReference type="InterPro" id="IPR036217">
    <property type="entry name" value="MethylDNA_cys_MeTrfase_DNAb"/>
</dbReference>
<dbReference type="InterPro" id="IPR014048">
    <property type="entry name" value="MethylDNA_cys_MeTrfase_DNA-bd"/>
</dbReference>
<reference evidence="4 5" key="1">
    <citation type="submission" date="2024-03" db="EMBL/GenBank/DDBJ databases">
        <title>YIM 134122 draft genome.</title>
        <authorList>
            <person name="Zuo S."/>
            <person name="Xiong L."/>
        </authorList>
    </citation>
    <scope>NUCLEOTIDE SEQUENCE [LARGE SCALE GENOMIC DNA]</scope>
    <source>
        <strain evidence="4 5">YIM 134122</strain>
    </source>
</reference>
<dbReference type="SUPFAM" id="SSF46767">
    <property type="entry name" value="Methylated DNA-protein cysteine methyltransferase, C-terminal domain"/>
    <property type="match status" value="1"/>
</dbReference>
<sequence length="125" mass="13279">MPSPSEPGHSGRTGRPPAASVPRRGPHIAEGFIAAVLEVVDSIPPGHVMTYGDVAATLGSRGARVVGQVMARYGSDAPWWRVIRAGGHPPIDHEDSALVHYRDEGTPIVLTDAGYRVATAARWRP</sequence>